<evidence type="ECO:0000313" key="2">
    <source>
        <dbReference type="Proteomes" id="UP001162480"/>
    </source>
</evidence>
<keyword evidence="2" id="KW-1185">Reference proteome</keyword>
<reference evidence="1" key="1">
    <citation type="submission" date="2023-08" db="EMBL/GenBank/DDBJ databases">
        <authorList>
            <person name="Alioto T."/>
            <person name="Alioto T."/>
            <person name="Gomez Garrido J."/>
        </authorList>
    </citation>
    <scope>NUCLEOTIDE SEQUENCE</scope>
</reference>
<dbReference type="Proteomes" id="UP001162480">
    <property type="component" value="Chromosome 22"/>
</dbReference>
<dbReference type="EMBL" id="OX597835">
    <property type="protein sequence ID" value="CAI9738832.1"/>
    <property type="molecule type" value="Genomic_DNA"/>
</dbReference>
<protein>
    <submittedName>
        <fullName evidence="1">Uncharacterized protein</fullName>
    </submittedName>
</protein>
<sequence>MSYHDRRRNRSSRVNPSQLYKMILVAIRTTITGIVEFLRSSLNKKEVLDLGKRSQSLWPRVQEHVGFNKTCALPRLSLTLATTRKNIKRDPIRKSYDKMQIFVAYQYYI</sequence>
<accession>A0AA36FIH3</accession>
<dbReference type="AlphaFoldDB" id="A0AA36FIH3"/>
<name>A0AA36FIH3_OCTVU</name>
<proteinExistence type="predicted"/>
<organism evidence="1 2">
    <name type="scientific">Octopus vulgaris</name>
    <name type="common">Common octopus</name>
    <dbReference type="NCBI Taxonomy" id="6645"/>
    <lineage>
        <taxon>Eukaryota</taxon>
        <taxon>Metazoa</taxon>
        <taxon>Spiralia</taxon>
        <taxon>Lophotrochozoa</taxon>
        <taxon>Mollusca</taxon>
        <taxon>Cephalopoda</taxon>
        <taxon>Coleoidea</taxon>
        <taxon>Octopodiformes</taxon>
        <taxon>Octopoda</taxon>
        <taxon>Incirrata</taxon>
        <taxon>Octopodidae</taxon>
        <taxon>Octopus</taxon>
    </lineage>
</organism>
<evidence type="ECO:0000313" key="1">
    <source>
        <dbReference type="EMBL" id="CAI9738832.1"/>
    </source>
</evidence>
<gene>
    <name evidence="1" type="ORF">OCTVUL_1B018591</name>
</gene>